<comment type="caution">
    <text evidence="2">The sequence shown here is derived from an EMBL/GenBank/DDBJ whole genome shotgun (WGS) entry which is preliminary data.</text>
</comment>
<reference evidence="2 3" key="1">
    <citation type="journal article" date="2020" name="Microorganisms">
        <title>Reliable Identification of Environmental Pseudomonas Isolates Using the rpoD Gene.</title>
        <authorList>
            <consortium name="The Broad Institute Genome Sequencing Platform"/>
            <person name="Girard L."/>
            <person name="Lood C."/>
            <person name="Rokni-Zadeh H."/>
            <person name="van Noort V."/>
            <person name="Lavigne R."/>
            <person name="De Mot R."/>
        </authorList>
    </citation>
    <scope>NUCLEOTIDE SEQUENCE [LARGE SCALE GENOMIC DNA]</scope>
    <source>
        <strain evidence="2 3">RW7P2</strain>
    </source>
</reference>
<evidence type="ECO:0000313" key="3">
    <source>
        <dbReference type="Proteomes" id="UP000628086"/>
    </source>
</evidence>
<dbReference type="InterPro" id="IPR025391">
    <property type="entry name" value="DUF4123"/>
</dbReference>
<evidence type="ECO:0000259" key="1">
    <source>
        <dbReference type="Pfam" id="PF13503"/>
    </source>
</evidence>
<proteinExistence type="predicted"/>
<gene>
    <name evidence="2" type="ORF">HU747_06105</name>
</gene>
<name>A0ABR6V472_9PSED</name>
<dbReference type="Pfam" id="PF13503">
    <property type="entry name" value="DUF4123"/>
    <property type="match status" value="1"/>
</dbReference>
<evidence type="ECO:0000313" key="2">
    <source>
        <dbReference type="EMBL" id="MBC3475167.1"/>
    </source>
</evidence>
<dbReference type="EMBL" id="JABWRS010000003">
    <property type="protein sequence ID" value="MBC3475167.1"/>
    <property type="molecule type" value="Genomic_DNA"/>
</dbReference>
<dbReference type="Proteomes" id="UP000628086">
    <property type="component" value="Unassembled WGS sequence"/>
</dbReference>
<dbReference type="RefSeq" id="WP_186598384.1">
    <property type="nucleotide sequence ID" value="NZ_JABWRR010000003.1"/>
</dbReference>
<keyword evidence="3" id="KW-1185">Reference proteome</keyword>
<protein>
    <submittedName>
        <fullName evidence="2">DUF4123 domain-containing protein</fullName>
    </submittedName>
</protein>
<accession>A0ABR6V472</accession>
<feature type="domain" description="DUF4123" evidence="1">
    <location>
        <begin position="33"/>
        <end position="135"/>
    </location>
</feature>
<sequence length="272" mass="30381">MSAVSPRAWMAQQRACGREIALVLDSGFDERTSLLACLPSERWCALYAQTEVAHMATLGPSCFLIGEPEAKTVQALLDQPQRHWGWLASLAPDALAAWAAHWRARLLIGQRPQQALYRFHDNRILAAALQRLPSAALPAYLGQAISICYWDGQRWAQVDNPLPGVHPLPTAPVWLAHGSGSEAVLLANAHRFLLAHHFAAYLKVFDPPGHPDWLRTQLARARAWGWETPQQREFLLVQSLSMPGLVLPEEWGPQAGESPQMHLHRLRYRTVG</sequence>
<organism evidence="2 3">
    <name type="scientific">Pseudomonas taiwanensis</name>
    <dbReference type="NCBI Taxonomy" id="470150"/>
    <lineage>
        <taxon>Bacteria</taxon>
        <taxon>Pseudomonadati</taxon>
        <taxon>Pseudomonadota</taxon>
        <taxon>Gammaproteobacteria</taxon>
        <taxon>Pseudomonadales</taxon>
        <taxon>Pseudomonadaceae</taxon>
        <taxon>Pseudomonas</taxon>
    </lineage>
</organism>